<organism evidence="1 2">
    <name type="scientific">Shouchella rhizosphaerae</name>
    <dbReference type="NCBI Taxonomy" id="866786"/>
    <lineage>
        <taxon>Bacteria</taxon>
        <taxon>Bacillati</taxon>
        <taxon>Bacillota</taxon>
        <taxon>Bacilli</taxon>
        <taxon>Bacillales</taxon>
        <taxon>Bacillaceae</taxon>
        <taxon>Shouchella</taxon>
    </lineage>
</organism>
<evidence type="ECO:0000313" key="1">
    <source>
        <dbReference type="EMBL" id="WWA29950.1"/>
    </source>
</evidence>
<evidence type="ECO:0000313" key="2">
    <source>
        <dbReference type="Proteomes" id="UP001341136"/>
    </source>
</evidence>
<dbReference type="Proteomes" id="UP001341136">
    <property type="component" value="Chromosome"/>
</dbReference>
<accession>A0ABZ2CV82</accession>
<sequence>MKNVFVFGRMKEDDPRREEVEAMTESIFCAIEQEIDEITHAFNGE</sequence>
<name>A0ABZ2CV82_9BACI</name>
<reference evidence="1 2" key="1">
    <citation type="submission" date="2024-01" db="EMBL/GenBank/DDBJ databases">
        <title>Culturomics analysis of mouse respiratory tract.</title>
        <authorList>
            <person name="Phillips A.M."/>
            <person name="Collette N.M."/>
            <person name="Mageeney C.M."/>
            <person name="Sinha A."/>
            <person name="Hern K.E."/>
            <person name="Arkin A.P."/>
            <person name="Williams K.P."/>
            <person name="Branda S."/>
        </authorList>
    </citation>
    <scope>NUCLEOTIDE SEQUENCE [LARGE SCALE GENOMIC DNA]</scope>
    <source>
        <strain evidence="1 2">CP20</strain>
    </source>
</reference>
<dbReference type="EMBL" id="CP144921">
    <property type="protein sequence ID" value="WWA29950.1"/>
    <property type="molecule type" value="Genomic_DNA"/>
</dbReference>
<dbReference type="RefSeq" id="WP_011246927.1">
    <property type="nucleotide sequence ID" value="NZ_CP144921.1"/>
</dbReference>
<protein>
    <submittedName>
        <fullName evidence="1">Uncharacterized protein</fullName>
    </submittedName>
</protein>
<gene>
    <name evidence="1" type="ORF">V5G21_19940</name>
</gene>
<proteinExistence type="predicted"/>
<keyword evidence="2" id="KW-1185">Reference proteome</keyword>